<evidence type="ECO:0000313" key="11">
    <source>
        <dbReference type="Proteomes" id="UP000246114"/>
    </source>
</evidence>
<keyword evidence="5 7" id="KW-1133">Transmembrane helix</keyword>
<feature type="transmembrane region" description="Helical" evidence="7">
    <location>
        <begin position="141"/>
        <end position="158"/>
    </location>
</feature>
<keyword evidence="3" id="KW-1003">Cell membrane</keyword>
<feature type="transmembrane region" description="Helical" evidence="7">
    <location>
        <begin position="323"/>
        <end position="342"/>
    </location>
</feature>
<dbReference type="GO" id="GO:0006835">
    <property type="term" value="P:dicarboxylic acid transport"/>
    <property type="evidence" value="ECO:0007669"/>
    <property type="project" value="TreeGrafter"/>
</dbReference>
<reference evidence="8 11" key="2">
    <citation type="submission" date="2018-03" db="EMBL/GenBank/DDBJ databases">
        <title>The uncultured portion of the human microbiome is neutrally assembled.</title>
        <authorList>
            <person name="Jeraldo P."/>
            <person name="Boardman L."/>
            <person name="White B.A."/>
            <person name="Nelson H."/>
            <person name="Goldenfeld N."/>
            <person name="Chia N."/>
        </authorList>
    </citation>
    <scope>NUCLEOTIDE SEQUENCE [LARGE SCALE GENOMIC DNA]</scope>
    <source>
        <strain evidence="8">CIM:MAG 903</strain>
    </source>
</reference>
<dbReference type="Pfam" id="PF00375">
    <property type="entry name" value="SDF"/>
    <property type="match status" value="1"/>
</dbReference>
<evidence type="ECO:0000256" key="6">
    <source>
        <dbReference type="ARBA" id="ARBA00023136"/>
    </source>
</evidence>
<feature type="transmembrane region" description="Helical" evidence="7">
    <location>
        <begin position="377"/>
        <end position="395"/>
    </location>
</feature>
<feature type="transmembrane region" description="Helical" evidence="7">
    <location>
        <begin position="74"/>
        <end position="95"/>
    </location>
</feature>
<comment type="subcellular location">
    <subcellularLocation>
        <location evidence="1">Cell membrane</location>
        <topology evidence="1">Multi-pass membrane protein</topology>
    </subcellularLocation>
</comment>
<gene>
    <name evidence="8" type="ORF">DBY38_04030</name>
    <name evidence="9" type="ORF">SAMN04487885_103195</name>
</gene>
<protein>
    <submittedName>
        <fullName evidence="8">Dicarboxylate/amino acid:cation symporter</fullName>
    </submittedName>
    <submittedName>
        <fullName evidence="9">Na+/H+-dicarboxylate symporter</fullName>
    </submittedName>
</protein>
<evidence type="ECO:0000313" key="8">
    <source>
        <dbReference type="EMBL" id="PWL54676.1"/>
    </source>
</evidence>
<dbReference type="GeneID" id="90545128"/>
<evidence type="ECO:0000313" key="10">
    <source>
        <dbReference type="Proteomes" id="UP000182135"/>
    </source>
</evidence>
<dbReference type="InterPro" id="IPR036458">
    <property type="entry name" value="Na:dicarbo_symporter_sf"/>
</dbReference>
<dbReference type="Proteomes" id="UP000246114">
    <property type="component" value="Unassembled WGS sequence"/>
</dbReference>
<dbReference type="eggNOG" id="COG1301">
    <property type="taxonomic scope" value="Bacteria"/>
</dbReference>
<dbReference type="OrthoDB" id="9768885at2"/>
<feature type="transmembrane region" description="Helical" evidence="7">
    <location>
        <begin position="214"/>
        <end position="237"/>
    </location>
</feature>
<dbReference type="EMBL" id="QAMZ01000019">
    <property type="protein sequence ID" value="PWL54676.1"/>
    <property type="molecule type" value="Genomic_DNA"/>
</dbReference>
<dbReference type="AlphaFoldDB" id="A0A1I2JVZ2"/>
<feature type="transmembrane region" description="Helical" evidence="7">
    <location>
        <begin position="41"/>
        <end position="62"/>
    </location>
</feature>
<accession>A0A1I2JVZ2</accession>
<keyword evidence="4 7" id="KW-0812">Transmembrane</keyword>
<dbReference type="Proteomes" id="UP000182135">
    <property type="component" value="Unassembled WGS sequence"/>
</dbReference>
<evidence type="ECO:0000256" key="3">
    <source>
        <dbReference type="ARBA" id="ARBA00022475"/>
    </source>
</evidence>
<evidence type="ECO:0000256" key="7">
    <source>
        <dbReference type="SAM" id="Phobius"/>
    </source>
</evidence>
<feature type="transmembrane region" description="Helical" evidence="7">
    <location>
        <begin position="349"/>
        <end position="371"/>
    </location>
</feature>
<dbReference type="Gene3D" id="1.10.3860.10">
    <property type="entry name" value="Sodium:dicarboxylate symporter"/>
    <property type="match status" value="1"/>
</dbReference>
<dbReference type="EMBL" id="FOOE01000003">
    <property type="protein sequence ID" value="SFF59005.1"/>
    <property type="molecule type" value="Genomic_DNA"/>
</dbReference>
<dbReference type="PANTHER" id="PTHR42865">
    <property type="entry name" value="PROTON/GLUTAMATE-ASPARTATE SYMPORTER"/>
    <property type="match status" value="1"/>
</dbReference>
<keyword evidence="6 7" id="KW-0472">Membrane</keyword>
<keyword evidence="10" id="KW-1185">Reference proteome</keyword>
<evidence type="ECO:0000256" key="2">
    <source>
        <dbReference type="ARBA" id="ARBA00022448"/>
    </source>
</evidence>
<reference evidence="9 10" key="1">
    <citation type="submission" date="2016-10" db="EMBL/GenBank/DDBJ databases">
        <authorList>
            <person name="de Groot N.N."/>
        </authorList>
    </citation>
    <scope>NUCLEOTIDE SEQUENCE [LARGE SCALE GENOMIC DNA]</scope>
    <source>
        <strain evidence="9 10">NLAE-zl-G419</strain>
    </source>
</reference>
<dbReference type="PANTHER" id="PTHR42865:SF7">
    <property type="entry name" value="PROTON_GLUTAMATE-ASPARTATE SYMPORTER"/>
    <property type="match status" value="1"/>
</dbReference>
<feature type="transmembrane region" description="Helical" evidence="7">
    <location>
        <begin position="12"/>
        <end position="29"/>
    </location>
</feature>
<dbReference type="RefSeq" id="WP_027640036.1">
    <property type="nucleotide sequence ID" value="NZ_BAAACD010000011.1"/>
</dbReference>
<feature type="transmembrane region" description="Helical" evidence="7">
    <location>
        <begin position="179"/>
        <end position="199"/>
    </location>
</feature>
<feature type="transmembrane region" description="Helical" evidence="7">
    <location>
        <begin position="297"/>
        <end position="317"/>
    </location>
</feature>
<proteinExistence type="predicted"/>
<dbReference type="GO" id="GO:0005886">
    <property type="term" value="C:plasma membrane"/>
    <property type="evidence" value="ECO:0007669"/>
    <property type="project" value="UniProtKB-SubCell"/>
</dbReference>
<sequence>MKKLFQTYKSSILLLACMIIGAVSGYFWGEGASVLQPIADIFLNLLYCSIVPLIFVSLVSSIGKMKDLAKLRKVLLIMLVSFIITGIIASLYMVFVTGVFDPAKGTTIAFDKTTEEFTGSTNFLSMFTVNDFPGLLSRKNLMALMVFTIIFAISLVSIGEKGKVITDFMDALSDVILKLIGIIMKLAPLGLGCYFAILMGQNGKELIGPLSRAIIVYLVAVIIYYALSNTLFAYIGAGREGVRRYWKHCITPTITALGTCSSAASIPVNLIAAKEIGVSDDIADISIPMGANLHKDGACIITILKIAFMCSVFNIPFLTVQNIITAVVVSVVASTVMGAIPAGGYVGEIFIVSAFGFPQVSIPIMVLIGTITDAPATAINVTGDVGIAMIISRFVEGKNWLQNKLSLKAQQ</sequence>
<keyword evidence="2" id="KW-0813">Transport</keyword>
<name>A0A1I2JVZ2_9CLOT</name>
<evidence type="ECO:0000256" key="5">
    <source>
        <dbReference type="ARBA" id="ARBA00022989"/>
    </source>
</evidence>
<dbReference type="InterPro" id="IPR001991">
    <property type="entry name" value="Na-dicarboxylate_symporter"/>
</dbReference>
<evidence type="ECO:0000256" key="1">
    <source>
        <dbReference type="ARBA" id="ARBA00004651"/>
    </source>
</evidence>
<organism evidence="9 10">
    <name type="scientific">Clostridium cadaveris</name>
    <dbReference type="NCBI Taxonomy" id="1529"/>
    <lineage>
        <taxon>Bacteria</taxon>
        <taxon>Bacillati</taxon>
        <taxon>Bacillota</taxon>
        <taxon>Clostridia</taxon>
        <taxon>Eubacteriales</taxon>
        <taxon>Clostridiaceae</taxon>
        <taxon>Clostridium</taxon>
    </lineage>
</organism>
<dbReference type="SUPFAM" id="SSF118215">
    <property type="entry name" value="Proton glutamate symport protein"/>
    <property type="match status" value="1"/>
</dbReference>
<dbReference type="GO" id="GO:0015293">
    <property type="term" value="F:symporter activity"/>
    <property type="evidence" value="ECO:0007669"/>
    <property type="project" value="UniProtKB-KW"/>
</dbReference>
<evidence type="ECO:0000256" key="4">
    <source>
        <dbReference type="ARBA" id="ARBA00022692"/>
    </source>
</evidence>
<evidence type="ECO:0000313" key="9">
    <source>
        <dbReference type="EMBL" id="SFF59005.1"/>
    </source>
</evidence>
<dbReference type="STRING" id="1529.SAMN04487885_103195"/>